<sequence>MKKIGITLFMAALLVSCSLSKIEKSARNTIDGNWVLNSVTYDEPGVFNTILFEDATASCFTDSQWFFRSNNSTGTYTIIDTDCSTGVRYFRWAANEIGKDTGDFEFTLKFTDEKKNDLEDKTGYRMKMKYLDANSMQITQTIQFEGKPFNINLNFTRTTL</sequence>
<dbReference type="AlphaFoldDB" id="A0A7W2M832"/>
<gene>
    <name evidence="2" type="ORF">H3Z82_17145</name>
</gene>
<feature type="chain" id="PRO_5031494846" evidence="1">
    <location>
        <begin position="22"/>
        <end position="160"/>
    </location>
</feature>
<evidence type="ECO:0000313" key="2">
    <source>
        <dbReference type="EMBL" id="MBA6154456.1"/>
    </source>
</evidence>
<name>A0A7W2M832_9FLAO</name>
<comment type="caution">
    <text evidence="2">The sequence shown here is derived from an EMBL/GenBank/DDBJ whole genome shotgun (WGS) entry which is preliminary data.</text>
</comment>
<dbReference type="Proteomes" id="UP000541857">
    <property type="component" value="Unassembled WGS sequence"/>
</dbReference>
<organism evidence="2 3">
    <name type="scientific">Gelidibacter maritimus</name>
    <dbReference type="NCBI Taxonomy" id="2761487"/>
    <lineage>
        <taxon>Bacteria</taxon>
        <taxon>Pseudomonadati</taxon>
        <taxon>Bacteroidota</taxon>
        <taxon>Flavobacteriia</taxon>
        <taxon>Flavobacteriales</taxon>
        <taxon>Flavobacteriaceae</taxon>
        <taxon>Gelidibacter</taxon>
    </lineage>
</organism>
<keyword evidence="1" id="KW-0732">Signal</keyword>
<dbReference type="RefSeq" id="WP_182206731.1">
    <property type="nucleotide sequence ID" value="NZ_JACGLT010000019.1"/>
</dbReference>
<dbReference type="PROSITE" id="PS51257">
    <property type="entry name" value="PROKAR_LIPOPROTEIN"/>
    <property type="match status" value="1"/>
</dbReference>
<feature type="signal peptide" evidence="1">
    <location>
        <begin position="1"/>
        <end position="21"/>
    </location>
</feature>
<evidence type="ECO:0000313" key="3">
    <source>
        <dbReference type="Proteomes" id="UP000541857"/>
    </source>
</evidence>
<protein>
    <submittedName>
        <fullName evidence="2">Lipocalin family protein</fullName>
    </submittedName>
</protein>
<accession>A0A7W2M832</accession>
<dbReference type="EMBL" id="JACGLT010000019">
    <property type="protein sequence ID" value="MBA6154456.1"/>
    <property type="molecule type" value="Genomic_DNA"/>
</dbReference>
<reference evidence="2 3" key="1">
    <citation type="submission" date="2020-07" db="EMBL/GenBank/DDBJ databases">
        <title>Bacterium isolated from marine sediment.</title>
        <authorList>
            <person name="Shang D."/>
        </authorList>
    </citation>
    <scope>NUCLEOTIDE SEQUENCE [LARGE SCALE GENOMIC DNA]</scope>
    <source>
        <strain evidence="2 3">F6074</strain>
    </source>
</reference>
<evidence type="ECO:0000256" key="1">
    <source>
        <dbReference type="SAM" id="SignalP"/>
    </source>
</evidence>
<proteinExistence type="predicted"/>
<keyword evidence="3" id="KW-1185">Reference proteome</keyword>